<feature type="domain" description="EamA" evidence="9">
    <location>
        <begin position="151"/>
        <end position="281"/>
    </location>
</feature>
<dbReference type="Proteomes" id="UP000565723">
    <property type="component" value="Unassembled WGS sequence"/>
</dbReference>
<dbReference type="RefSeq" id="WP_011048055.1">
    <property type="nucleotide sequence ID" value="NZ_CP076685.1"/>
</dbReference>
<dbReference type="NCBIfam" id="TIGR00688">
    <property type="entry name" value="rarD"/>
    <property type="match status" value="1"/>
</dbReference>
<dbReference type="AlphaFoldDB" id="A0A850LH23"/>
<dbReference type="InterPro" id="IPR037185">
    <property type="entry name" value="EmrE-like"/>
</dbReference>
<evidence type="ECO:0000256" key="6">
    <source>
        <dbReference type="ARBA" id="ARBA00022989"/>
    </source>
</evidence>
<feature type="transmembrane region" description="Helical" evidence="8">
    <location>
        <begin position="265"/>
        <end position="285"/>
    </location>
</feature>
<evidence type="ECO:0000256" key="7">
    <source>
        <dbReference type="ARBA" id="ARBA00023136"/>
    </source>
</evidence>
<evidence type="ECO:0000256" key="5">
    <source>
        <dbReference type="ARBA" id="ARBA00022692"/>
    </source>
</evidence>
<evidence type="ECO:0000256" key="1">
    <source>
        <dbReference type="ARBA" id="ARBA00004651"/>
    </source>
</evidence>
<dbReference type="SUPFAM" id="SSF103481">
    <property type="entry name" value="Multidrug resistance efflux transporter EmrE"/>
    <property type="match status" value="2"/>
</dbReference>
<proteinExistence type="inferred from homology"/>
<protein>
    <submittedName>
        <fullName evidence="10">EamA family transporter RarD</fullName>
    </submittedName>
</protein>
<dbReference type="PANTHER" id="PTHR22911">
    <property type="entry name" value="ACYL-MALONYL CONDENSING ENZYME-RELATED"/>
    <property type="match status" value="1"/>
</dbReference>
<evidence type="ECO:0000256" key="2">
    <source>
        <dbReference type="ARBA" id="ARBA00007362"/>
    </source>
</evidence>
<accession>A0A850LH23</accession>
<feature type="transmembrane region" description="Helical" evidence="8">
    <location>
        <begin position="74"/>
        <end position="96"/>
    </location>
</feature>
<feature type="transmembrane region" description="Helical" evidence="8">
    <location>
        <begin position="126"/>
        <end position="143"/>
    </location>
</feature>
<feature type="transmembrane region" description="Helical" evidence="8">
    <location>
        <begin position="37"/>
        <end position="54"/>
    </location>
</feature>
<evidence type="ECO:0000259" key="9">
    <source>
        <dbReference type="Pfam" id="PF00892"/>
    </source>
</evidence>
<evidence type="ECO:0000256" key="8">
    <source>
        <dbReference type="SAM" id="Phobius"/>
    </source>
</evidence>
<feature type="transmembrane region" description="Helical" evidence="8">
    <location>
        <begin position="7"/>
        <end position="25"/>
    </location>
</feature>
<feature type="transmembrane region" description="Helical" evidence="8">
    <location>
        <begin position="207"/>
        <end position="229"/>
    </location>
</feature>
<name>A0A850LH23_9RHOB</name>
<dbReference type="EMBL" id="JABXIY010000024">
    <property type="protein sequence ID" value="NVK97208.1"/>
    <property type="molecule type" value="Genomic_DNA"/>
</dbReference>
<keyword evidence="4" id="KW-1003">Cell membrane</keyword>
<comment type="similarity">
    <text evidence="2">Belongs to the EamA transporter family.</text>
</comment>
<gene>
    <name evidence="10" type="primary">rarD</name>
    <name evidence="10" type="ORF">HW564_09795</name>
</gene>
<dbReference type="Pfam" id="PF00892">
    <property type="entry name" value="EamA"/>
    <property type="match status" value="2"/>
</dbReference>
<keyword evidence="5 8" id="KW-0812">Transmembrane</keyword>
<sequence>MDERGRGILAMIGTCLVWGLSPLYYKLLAHVPPPEVLSHRTFWSVLLFGVYLAMQGRLGELRRAYAGPRQTGLIALAAVMISLNWFVFILSIQLGHATEASIGYYIFPLIAVLIGRFWFAERLSGGQWLAVVLAALAVALLTWGLGVAPWVALILSSSFALYGAVKKFLPLGPVISVTAEIVIMMPLFLAVLAWFHLRGQGAFGGDLATSLLLIGSGPLTAIPLILFSYAARRVPLSTVGVLQYINPTLQFMCAVVIFGEPFTRWHGMAFALIWGAVAVFSLSLIRQDRAARRAAMAVSGVSTQVR</sequence>
<evidence type="ECO:0000256" key="4">
    <source>
        <dbReference type="ARBA" id="ARBA00022475"/>
    </source>
</evidence>
<dbReference type="InterPro" id="IPR000620">
    <property type="entry name" value="EamA_dom"/>
</dbReference>
<feature type="transmembrane region" description="Helical" evidence="8">
    <location>
        <begin position="177"/>
        <end position="195"/>
    </location>
</feature>
<keyword evidence="7 8" id="KW-0472">Membrane</keyword>
<dbReference type="GO" id="GO:0005886">
    <property type="term" value="C:plasma membrane"/>
    <property type="evidence" value="ECO:0007669"/>
    <property type="project" value="UniProtKB-SubCell"/>
</dbReference>
<feature type="domain" description="EamA" evidence="9">
    <location>
        <begin position="6"/>
        <end position="142"/>
    </location>
</feature>
<keyword evidence="3" id="KW-0813">Transport</keyword>
<evidence type="ECO:0000313" key="11">
    <source>
        <dbReference type="Proteomes" id="UP000565723"/>
    </source>
</evidence>
<dbReference type="PANTHER" id="PTHR22911:SF137">
    <property type="entry name" value="SOLUTE CARRIER FAMILY 35 MEMBER G2-RELATED"/>
    <property type="match status" value="1"/>
</dbReference>
<feature type="transmembrane region" description="Helical" evidence="8">
    <location>
        <begin position="102"/>
        <end position="119"/>
    </location>
</feature>
<comment type="subcellular location">
    <subcellularLocation>
        <location evidence="1">Cell membrane</location>
        <topology evidence="1">Multi-pass membrane protein</topology>
    </subcellularLocation>
</comment>
<dbReference type="InterPro" id="IPR004626">
    <property type="entry name" value="RarD"/>
</dbReference>
<evidence type="ECO:0000256" key="3">
    <source>
        <dbReference type="ARBA" id="ARBA00022448"/>
    </source>
</evidence>
<evidence type="ECO:0000313" key="10">
    <source>
        <dbReference type="EMBL" id="NVK97208.1"/>
    </source>
</evidence>
<organism evidence="10 11">
    <name type="scientific">Ruegeria pomeroyi</name>
    <dbReference type="NCBI Taxonomy" id="89184"/>
    <lineage>
        <taxon>Bacteria</taxon>
        <taxon>Pseudomonadati</taxon>
        <taxon>Pseudomonadota</taxon>
        <taxon>Alphaproteobacteria</taxon>
        <taxon>Rhodobacterales</taxon>
        <taxon>Roseobacteraceae</taxon>
        <taxon>Ruegeria</taxon>
    </lineage>
</organism>
<comment type="caution">
    <text evidence="10">The sequence shown here is derived from an EMBL/GenBank/DDBJ whole genome shotgun (WGS) entry which is preliminary data.</text>
</comment>
<keyword evidence="6 8" id="KW-1133">Transmembrane helix</keyword>
<dbReference type="OMA" id="IGLMQYI"/>
<reference evidence="10 11" key="1">
    <citation type="journal article" date="2020" name="Proc. Natl. Acad. Sci. U.S.A.">
        <title>Ecological drivers of bacterial community assembly in synthetic phycospheres.</title>
        <authorList>
            <person name="Fu H."/>
            <person name="Uchimiya M."/>
            <person name="Gore J."/>
            <person name="Moran M.A."/>
        </authorList>
    </citation>
    <scope>NUCLEOTIDE SEQUENCE [LARGE SCALE GENOMIC DNA]</scope>
    <source>
        <strain evidence="10">HF-Din03</strain>
    </source>
</reference>